<proteinExistence type="inferred from homology"/>
<sequence>MLIILPFFLFFSSFLIGRYPISPIEVITVILSKILPIECDNIAETVIFQIRIPRIIAAMLVGAGLSISGASFQGLFKNPLVSPDILGVSAGASLGASIAILLSLNLFYIQIFALLFGLTAVAITYFVSRLVKSSSNLVLVLSGMAVGSLFSALTSFTKYVADPYEKLPAIVFWLMGSLSSVSNKDLLVVIFPMLVSIMILLLIRWKINVISIGDEEARSLGLNTKKFTTLMIICCTILTASAVCISGIIGWVGLVIPHIGRMIVGPDHRKLLPATLSLGASYLLLVDNFARALTTVEIPLGILTAIMGAPFFIYLLKKSKIGWS</sequence>
<keyword evidence="5 8" id="KW-0812">Transmembrane</keyword>
<feature type="transmembrane region" description="Helical" evidence="8">
    <location>
        <begin position="296"/>
        <end position="316"/>
    </location>
</feature>
<evidence type="ECO:0000256" key="4">
    <source>
        <dbReference type="ARBA" id="ARBA00022475"/>
    </source>
</evidence>
<keyword evidence="3" id="KW-0813">Transport</keyword>
<gene>
    <name evidence="9" type="ORF">EF806_03015</name>
</gene>
<dbReference type="SUPFAM" id="SSF81345">
    <property type="entry name" value="ABC transporter involved in vitamin B12 uptake, BtuC"/>
    <property type="match status" value="1"/>
</dbReference>
<keyword evidence="6 8" id="KW-1133">Transmembrane helix</keyword>
<dbReference type="PANTHER" id="PTHR30472:SF70">
    <property type="entry name" value="MOLYBDATE IMPORT SYSTEM PERMEASE PROTEIN MOLB"/>
    <property type="match status" value="1"/>
</dbReference>
<evidence type="ECO:0000313" key="10">
    <source>
        <dbReference type="Proteomes" id="UP000317158"/>
    </source>
</evidence>
<reference evidence="9 10" key="1">
    <citation type="journal article" date="2019" name="Nat. Microbiol.">
        <title>Wide diversity of methane and short-chain alkane metabolisms in uncultured archaea.</title>
        <authorList>
            <person name="Borrel G."/>
            <person name="Adam P.S."/>
            <person name="McKay L.J."/>
            <person name="Chen L.X."/>
            <person name="Sierra-Garcia I.N."/>
            <person name="Sieber C.M."/>
            <person name="Letourneur Q."/>
            <person name="Ghozlane A."/>
            <person name="Andersen G.L."/>
            <person name="Li W.J."/>
            <person name="Hallam S.J."/>
            <person name="Muyzer G."/>
            <person name="de Oliveira V.M."/>
            <person name="Inskeep W.P."/>
            <person name="Banfield J.F."/>
            <person name="Gribaldo S."/>
        </authorList>
    </citation>
    <scope>NUCLEOTIDE SEQUENCE [LARGE SCALE GENOMIC DNA]</scope>
    <source>
        <strain evidence="9">NM1a</strain>
    </source>
</reference>
<evidence type="ECO:0000256" key="7">
    <source>
        <dbReference type="ARBA" id="ARBA00023136"/>
    </source>
</evidence>
<evidence type="ECO:0000256" key="5">
    <source>
        <dbReference type="ARBA" id="ARBA00022692"/>
    </source>
</evidence>
<dbReference type="Proteomes" id="UP000317158">
    <property type="component" value="Unassembled WGS sequence"/>
</dbReference>
<comment type="subcellular location">
    <subcellularLocation>
        <location evidence="1">Cell membrane</location>
        <topology evidence="1">Multi-pass membrane protein</topology>
    </subcellularLocation>
</comment>
<dbReference type="InterPro" id="IPR000522">
    <property type="entry name" value="ABC_transptr_permease_BtuC"/>
</dbReference>
<accession>A0A520KSZ6</accession>
<dbReference type="GO" id="GO:0022857">
    <property type="term" value="F:transmembrane transporter activity"/>
    <property type="evidence" value="ECO:0007669"/>
    <property type="project" value="InterPro"/>
</dbReference>
<feature type="transmembrane region" description="Helical" evidence="8">
    <location>
        <begin position="52"/>
        <end position="73"/>
    </location>
</feature>
<dbReference type="AlphaFoldDB" id="A0A520KSZ6"/>
<keyword evidence="4" id="KW-1003">Cell membrane</keyword>
<feature type="transmembrane region" description="Helical" evidence="8">
    <location>
        <begin position="227"/>
        <end position="259"/>
    </location>
</feature>
<evidence type="ECO:0000256" key="8">
    <source>
        <dbReference type="SAM" id="Phobius"/>
    </source>
</evidence>
<evidence type="ECO:0000256" key="6">
    <source>
        <dbReference type="ARBA" id="ARBA00022989"/>
    </source>
</evidence>
<feature type="transmembrane region" description="Helical" evidence="8">
    <location>
        <begin position="111"/>
        <end position="131"/>
    </location>
</feature>
<dbReference type="PANTHER" id="PTHR30472">
    <property type="entry name" value="FERRIC ENTEROBACTIN TRANSPORT SYSTEM PERMEASE PROTEIN"/>
    <property type="match status" value="1"/>
</dbReference>
<comment type="caution">
    <text evidence="9">The sequence shown here is derived from an EMBL/GenBank/DDBJ whole genome shotgun (WGS) entry which is preliminary data.</text>
</comment>
<evidence type="ECO:0000256" key="2">
    <source>
        <dbReference type="ARBA" id="ARBA00007935"/>
    </source>
</evidence>
<evidence type="ECO:0000256" key="3">
    <source>
        <dbReference type="ARBA" id="ARBA00022448"/>
    </source>
</evidence>
<dbReference type="GO" id="GO:0033214">
    <property type="term" value="P:siderophore-iron import into cell"/>
    <property type="evidence" value="ECO:0007669"/>
    <property type="project" value="TreeGrafter"/>
</dbReference>
<organism evidence="9 10">
    <name type="scientific">Methanoliparum thermophilum</name>
    <dbReference type="NCBI Taxonomy" id="2491083"/>
    <lineage>
        <taxon>Archaea</taxon>
        <taxon>Methanobacteriati</taxon>
        <taxon>Methanobacteriota</taxon>
        <taxon>Candidatus Methanoliparia</taxon>
        <taxon>Candidatus Methanoliparales</taxon>
        <taxon>Candidatus Methanoliparaceae</taxon>
        <taxon>Candidatus Methanoliparum</taxon>
    </lineage>
</organism>
<comment type="similarity">
    <text evidence="2">Belongs to the binding-protein-dependent transport system permease family. FecCD subfamily.</text>
</comment>
<dbReference type="CDD" id="cd06550">
    <property type="entry name" value="TM_ABC_iron-siderophores_like"/>
    <property type="match status" value="1"/>
</dbReference>
<dbReference type="Gene3D" id="1.10.3470.10">
    <property type="entry name" value="ABC transporter involved in vitamin B12 uptake, BtuC"/>
    <property type="match status" value="1"/>
</dbReference>
<evidence type="ECO:0000256" key="1">
    <source>
        <dbReference type="ARBA" id="ARBA00004651"/>
    </source>
</evidence>
<dbReference type="Pfam" id="PF01032">
    <property type="entry name" value="FecCD"/>
    <property type="match status" value="1"/>
</dbReference>
<feature type="transmembrane region" description="Helical" evidence="8">
    <location>
        <begin position="186"/>
        <end position="207"/>
    </location>
</feature>
<dbReference type="InterPro" id="IPR037294">
    <property type="entry name" value="ABC_BtuC-like"/>
</dbReference>
<dbReference type="GO" id="GO:0005886">
    <property type="term" value="C:plasma membrane"/>
    <property type="evidence" value="ECO:0007669"/>
    <property type="project" value="UniProtKB-SubCell"/>
</dbReference>
<feature type="transmembrane region" description="Helical" evidence="8">
    <location>
        <begin position="6"/>
        <end position="31"/>
    </location>
</feature>
<dbReference type="FunFam" id="1.10.3470.10:FF:000001">
    <property type="entry name" value="Vitamin B12 ABC transporter permease BtuC"/>
    <property type="match status" value="1"/>
</dbReference>
<feature type="transmembrane region" description="Helical" evidence="8">
    <location>
        <begin position="137"/>
        <end position="156"/>
    </location>
</feature>
<dbReference type="EMBL" id="RXIF01000004">
    <property type="protein sequence ID" value="RZN65029.1"/>
    <property type="molecule type" value="Genomic_DNA"/>
</dbReference>
<name>A0A520KSZ6_METT2</name>
<evidence type="ECO:0000313" key="9">
    <source>
        <dbReference type="EMBL" id="RZN65029.1"/>
    </source>
</evidence>
<keyword evidence="7 8" id="KW-0472">Membrane</keyword>
<protein>
    <submittedName>
        <fullName evidence="9">Iron ABC transporter permease</fullName>
    </submittedName>
</protein>